<dbReference type="InterPro" id="IPR003439">
    <property type="entry name" value="ABC_transporter-like_ATP-bd"/>
</dbReference>
<keyword evidence="9" id="KW-0472">Membrane</keyword>
<dbReference type="PANTHER" id="PTHR43790:SF3">
    <property type="entry name" value="D-ALLOSE IMPORT ATP-BINDING PROTEIN ALSA-RELATED"/>
    <property type="match status" value="1"/>
</dbReference>
<organism evidence="11 12">
    <name type="scientific">Enterocloster citroniae</name>
    <dbReference type="NCBI Taxonomy" id="358743"/>
    <lineage>
        <taxon>Bacteria</taxon>
        <taxon>Bacillati</taxon>
        <taxon>Bacillota</taxon>
        <taxon>Clostridia</taxon>
        <taxon>Lachnospirales</taxon>
        <taxon>Lachnospiraceae</taxon>
        <taxon>Enterocloster</taxon>
    </lineage>
</organism>
<sequence length="496" mass="54573">MGQEILKAKCIKKSFFGNEVLKGVDFEVQSGEIHGLVGENGAGKSTLMKIITGVYTKNSGEIYLDGKEVDFSDPGKARDAGVSIIHQEFNQFSNLSVAENIFLDRKEYRSSLGVVNWKKMREDAGKVLGDLGASFDVEIPERLLSVREQQLVEIAKAISSNCRVLIMDEPTAALPENEVGKLFDVIRVLKEKGVAVIYISHRMKEIEQICDRVTVLRDGKKISTLDMEQGRIDEVISQMIGKSITNYYTHTERTMGETILKVENLSGHGVSDVSFQLHSGEVLGLYGLAGSGATETAEMIMGLKRPQKGSVTMRDKKLSMKNIGESMNSGIGYVPSDRRQEGIILNMPISQNTILANLDAYDGRIMLNDQKISSRVEKAIENLKIKCVSSSQEVMRLSGGNQQKVVLAKWLDRNPHVLILNEPTRGVDVGAKSEIYKLIDDLANSNLAILFISSELPEVMGVSDAITVMCRGHITGSFRKSEIGQDTLLKAASGRI</sequence>
<evidence type="ECO:0000313" key="11">
    <source>
        <dbReference type="EMBL" id="MBT9813479.1"/>
    </source>
</evidence>
<keyword evidence="7 11" id="KW-0067">ATP-binding</keyword>
<dbReference type="InterPro" id="IPR017871">
    <property type="entry name" value="ABC_transporter-like_CS"/>
</dbReference>
<evidence type="ECO:0000256" key="4">
    <source>
        <dbReference type="ARBA" id="ARBA00022597"/>
    </source>
</evidence>
<keyword evidence="8" id="KW-1278">Translocase</keyword>
<keyword evidence="2" id="KW-0813">Transport</keyword>
<dbReference type="SMART" id="SM00382">
    <property type="entry name" value="AAA"/>
    <property type="match status" value="2"/>
</dbReference>
<dbReference type="GO" id="GO:0016887">
    <property type="term" value="F:ATP hydrolysis activity"/>
    <property type="evidence" value="ECO:0007669"/>
    <property type="project" value="InterPro"/>
</dbReference>
<evidence type="ECO:0000256" key="1">
    <source>
        <dbReference type="ARBA" id="ARBA00004202"/>
    </source>
</evidence>
<dbReference type="GO" id="GO:0005886">
    <property type="term" value="C:plasma membrane"/>
    <property type="evidence" value="ECO:0007669"/>
    <property type="project" value="UniProtKB-SubCell"/>
</dbReference>
<comment type="caution">
    <text evidence="11">The sequence shown here is derived from an EMBL/GenBank/DDBJ whole genome shotgun (WGS) entry which is preliminary data.</text>
</comment>
<dbReference type="PROSITE" id="PS00211">
    <property type="entry name" value="ABC_TRANSPORTER_1"/>
    <property type="match status" value="1"/>
</dbReference>
<dbReference type="Proteomes" id="UP000708338">
    <property type="component" value="Unassembled WGS sequence"/>
</dbReference>
<dbReference type="SUPFAM" id="SSF52540">
    <property type="entry name" value="P-loop containing nucleoside triphosphate hydrolases"/>
    <property type="match status" value="2"/>
</dbReference>
<dbReference type="FunFam" id="3.40.50.300:FF:000127">
    <property type="entry name" value="Ribose import ATP-binding protein RbsA"/>
    <property type="match status" value="1"/>
</dbReference>
<dbReference type="InterPro" id="IPR027417">
    <property type="entry name" value="P-loop_NTPase"/>
</dbReference>
<protein>
    <submittedName>
        <fullName evidence="11">ATP-binding cassette domain-containing protein</fullName>
    </submittedName>
</protein>
<evidence type="ECO:0000256" key="5">
    <source>
        <dbReference type="ARBA" id="ARBA00022737"/>
    </source>
</evidence>
<dbReference type="RefSeq" id="WP_117451136.1">
    <property type="nucleotide sequence ID" value="NZ_CABJDD010000006.1"/>
</dbReference>
<feature type="domain" description="ABC transporter" evidence="10">
    <location>
        <begin position="254"/>
        <end position="496"/>
    </location>
</feature>
<dbReference type="CDD" id="cd03215">
    <property type="entry name" value="ABC_Carb_Monos_II"/>
    <property type="match status" value="1"/>
</dbReference>
<dbReference type="Pfam" id="PF00005">
    <property type="entry name" value="ABC_tran"/>
    <property type="match status" value="2"/>
</dbReference>
<evidence type="ECO:0000256" key="8">
    <source>
        <dbReference type="ARBA" id="ARBA00022967"/>
    </source>
</evidence>
<keyword evidence="6" id="KW-0547">Nucleotide-binding</keyword>
<evidence type="ECO:0000259" key="10">
    <source>
        <dbReference type="PROSITE" id="PS50893"/>
    </source>
</evidence>
<feature type="domain" description="ABC transporter" evidence="10">
    <location>
        <begin position="6"/>
        <end position="243"/>
    </location>
</feature>
<dbReference type="GO" id="GO:0005524">
    <property type="term" value="F:ATP binding"/>
    <property type="evidence" value="ECO:0007669"/>
    <property type="project" value="UniProtKB-KW"/>
</dbReference>
<keyword evidence="3" id="KW-1003">Cell membrane</keyword>
<dbReference type="Gene3D" id="3.40.50.300">
    <property type="entry name" value="P-loop containing nucleotide triphosphate hydrolases"/>
    <property type="match status" value="2"/>
</dbReference>
<comment type="subcellular location">
    <subcellularLocation>
        <location evidence="1">Cell membrane</location>
        <topology evidence="1">Peripheral membrane protein</topology>
    </subcellularLocation>
</comment>
<gene>
    <name evidence="11" type="ORF">GPL26_28320</name>
</gene>
<evidence type="ECO:0000256" key="6">
    <source>
        <dbReference type="ARBA" id="ARBA00022741"/>
    </source>
</evidence>
<dbReference type="InterPro" id="IPR050107">
    <property type="entry name" value="ABC_carbohydrate_import_ATPase"/>
</dbReference>
<evidence type="ECO:0000256" key="2">
    <source>
        <dbReference type="ARBA" id="ARBA00022448"/>
    </source>
</evidence>
<dbReference type="CDD" id="cd03216">
    <property type="entry name" value="ABC_Carb_Monos_I"/>
    <property type="match status" value="1"/>
</dbReference>
<reference evidence="11" key="1">
    <citation type="journal article" date="2021" name="Gut Microbes">
        <title>A synthetic consortium of 100 gut commensals modulates the composition and function in a colon model of the microbiome of elderly subjects.</title>
        <authorList>
            <person name="Perez M."/>
            <person name="Ntemiri A."/>
            <person name="Tan H."/>
            <person name="Harris H.M.B."/>
            <person name="Roager H.M."/>
            <person name="Ribiere C."/>
            <person name="O'Toole P.W."/>
        </authorList>
    </citation>
    <scope>NUCLEOTIDE SEQUENCE</scope>
    <source>
        <strain evidence="11">MCC335</strain>
    </source>
</reference>
<dbReference type="PROSITE" id="PS50893">
    <property type="entry name" value="ABC_TRANSPORTER_2"/>
    <property type="match status" value="2"/>
</dbReference>
<name>A0AA41FKU0_9FIRM</name>
<dbReference type="PANTHER" id="PTHR43790">
    <property type="entry name" value="CARBOHYDRATE TRANSPORT ATP-BINDING PROTEIN MG119-RELATED"/>
    <property type="match status" value="1"/>
</dbReference>
<dbReference type="EMBL" id="WQPS01000143">
    <property type="protein sequence ID" value="MBT9813479.1"/>
    <property type="molecule type" value="Genomic_DNA"/>
</dbReference>
<evidence type="ECO:0000256" key="3">
    <source>
        <dbReference type="ARBA" id="ARBA00022475"/>
    </source>
</evidence>
<keyword evidence="5" id="KW-0677">Repeat</keyword>
<proteinExistence type="predicted"/>
<evidence type="ECO:0000313" key="12">
    <source>
        <dbReference type="Proteomes" id="UP000708338"/>
    </source>
</evidence>
<accession>A0AA41FKU0</accession>
<evidence type="ECO:0000256" key="9">
    <source>
        <dbReference type="ARBA" id="ARBA00023136"/>
    </source>
</evidence>
<evidence type="ECO:0000256" key="7">
    <source>
        <dbReference type="ARBA" id="ARBA00022840"/>
    </source>
</evidence>
<keyword evidence="4" id="KW-0762">Sugar transport</keyword>
<dbReference type="AlphaFoldDB" id="A0AA41FKU0"/>
<dbReference type="InterPro" id="IPR003593">
    <property type="entry name" value="AAA+_ATPase"/>
</dbReference>